<dbReference type="PROSITE" id="PS50137">
    <property type="entry name" value="DS_RBD"/>
    <property type="match status" value="2"/>
</dbReference>
<evidence type="ECO:0000256" key="1">
    <source>
        <dbReference type="ARBA" id="ARBA00004496"/>
    </source>
</evidence>
<keyword evidence="3" id="KW-0677">Repeat</keyword>
<sequence length="977" mass="107612">MDADASPPFHMWDEGKAYEELLYWDSLIQQGHRLLPHDFDRYEDLRYWYDCLCYEEELRQYHDYIAAIEEIEDFGSHHEAPASRVPPLQPYDRHLMAKHSSVYPTSEELEAVQIIISHVECALKAVSDQLDEKPAAPENTEAESSGAAERVLRGVMRVGLVAKGLLLTGDLDLELVLLCANKPTGTLLTRVAELLAQQLLVVTKQDKYEVIQSPEEAAIIVKSTKKLVFTLTIHLTSPLIRTEQESQASEAQKEEETQTVIDPPDVLDRQKCLTALASLRHAKWFQAKVNDMKSAVIVIRVMRDLCKRVPIWAPLSGWPLELLVEKSIGTYERPMEVGEAFRRVLECIASGILLEVSYLGIQGIGVKWVCVMFVAVQGSRIHVKEKPPTLSHTLNLNSGKTSPKVLRLDQLFKLNSKHALRLSAFRQLHKVLGMDIVPVRPRRLMGANAKDVKAQLDLAGPLKQPVKRAFMELDNPGDDRQLNSKQRKFLKFQKQNRFERKSFSDDLCMNAVMRLNQYKPGLDYRLVSQVGPVHEPVFTMAVDLNSKTYEATGPSKRVAKLNVATKVLQELGLPTGSETKPTETPVEGERSKAAGTASIASASSSEDVSAFFRFVESRTNKDEDERMANEVLCLPRLQGAAGPILTKHGKNPVMELNEKRRSLKYELSAETGGSHEKCFIMEVEVDGQKFKGRGSNKKEAKSYAALAALEKLFPDSAGTSAFSKDFPKKKVTYTDMHIPGFGTIRGIPSDPGNHNWKGRGRGRGRGFSRGSQYNKSKSSTLLASFLEGNEQTFCCSNYNYGTTTGGGYASNAAKGAAAPGGCDLTTGAGYGTFYPDPGAYTYSSPPVSAPAAPIVVTATTNTAAAAAAGSTEATSYHSMPPPTDQQSPYSYGYGEEKKKQLTQMAPPGTTPPGTGQGQANYSMYSTAYPSSVTGGQNYNYGWSNQASWQPQQAYGVYQDQAGQNTASYPGYGNVNYQ</sequence>
<dbReference type="FunFam" id="3.30.460.10:FF:000003">
    <property type="entry name" value="interleukin enhancer-binding factor 3 isoform X2"/>
    <property type="match status" value="1"/>
</dbReference>
<dbReference type="GO" id="GO:0071011">
    <property type="term" value="C:precatalytic spliceosome"/>
    <property type="evidence" value="ECO:0007669"/>
    <property type="project" value="TreeGrafter"/>
</dbReference>
<dbReference type="InterPro" id="IPR006561">
    <property type="entry name" value="DZF_dom"/>
</dbReference>
<evidence type="ECO:0000313" key="10">
    <source>
        <dbReference type="Proteomes" id="UP001174136"/>
    </source>
</evidence>
<evidence type="ECO:0000313" key="9">
    <source>
        <dbReference type="EMBL" id="KAK0130728.1"/>
    </source>
</evidence>
<evidence type="ECO:0000256" key="6">
    <source>
        <dbReference type="SAM" id="MobiDB-lite"/>
    </source>
</evidence>
<organism evidence="9 10">
    <name type="scientific">Merluccius polli</name>
    <name type="common">Benguela hake</name>
    <name type="synonym">Merluccius cadenati</name>
    <dbReference type="NCBI Taxonomy" id="89951"/>
    <lineage>
        <taxon>Eukaryota</taxon>
        <taxon>Metazoa</taxon>
        <taxon>Chordata</taxon>
        <taxon>Craniata</taxon>
        <taxon>Vertebrata</taxon>
        <taxon>Euteleostomi</taxon>
        <taxon>Actinopterygii</taxon>
        <taxon>Neopterygii</taxon>
        <taxon>Teleostei</taxon>
        <taxon>Neoteleostei</taxon>
        <taxon>Acanthomorphata</taxon>
        <taxon>Zeiogadaria</taxon>
        <taxon>Gadariae</taxon>
        <taxon>Gadiformes</taxon>
        <taxon>Gadoidei</taxon>
        <taxon>Merlucciidae</taxon>
        <taxon>Merluccius</taxon>
    </lineage>
</organism>
<dbReference type="FunFam" id="3.30.160.20:FF:000006">
    <property type="entry name" value="interleukin enhancer-binding factor 3 isoform X2"/>
    <property type="match status" value="1"/>
</dbReference>
<feature type="domain" description="DRBM" evidence="7">
    <location>
        <begin position="509"/>
        <end position="573"/>
    </location>
</feature>
<dbReference type="PANTHER" id="PTHR45762">
    <property type="entry name" value="ZINC FINGER RNA-BINDING PROTEIN"/>
    <property type="match status" value="1"/>
</dbReference>
<evidence type="ECO:0000256" key="2">
    <source>
        <dbReference type="ARBA" id="ARBA00022490"/>
    </source>
</evidence>
<feature type="region of interest" description="Disordered" evidence="6">
    <location>
        <begin position="744"/>
        <end position="774"/>
    </location>
</feature>
<feature type="compositionally biased region" description="Basic residues" evidence="6">
    <location>
        <begin position="756"/>
        <end position="766"/>
    </location>
</feature>
<dbReference type="PROSITE" id="PS51703">
    <property type="entry name" value="DZF"/>
    <property type="match status" value="1"/>
</dbReference>
<reference evidence="9" key="1">
    <citation type="journal article" date="2023" name="Front. Mar. Sci.">
        <title>A new Merluccius polli reference genome to investigate the effects of global change in West African waters.</title>
        <authorList>
            <person name="Mateo J.L."/>
            <person name="Blanco-Fernandez C."/>
            <person name="Garcia-Vazquez E."/>
            <person name="Machado-Schiaffino G."/>
        </authorList>
    </citation>
    <scope>NUCLEOTIDE SEQUENCE</scope>
    <source>
        <strain evidence="9">C29</strain>
        <tissue evidence="9">Fin</tissue>
    </source>
</reference>
<evidence type="ECO:0000256" key="3">
    <source>
        <dbReference type="ARBA" id="ARBA00022737"/>
    </source>
</evidence>
<comment type="subcellular location">
    <subcellularLocation>
        <location evidence="1">Cytoplasm</location>
    </subcellularLocation>
</comment>
<evidence type="ECO:0000256" key="4">
    <source>
        <dbReference type="ARBA" id="ARBA00023125"/>
    </source>
</evidence>
<dbReference type="FunFam" id="3.30.160.20:FF:000008">
    <property type="entry name" value="interleukin enhancer-binding factor 3 isoform X2"/>
    <property type="match status" value="1"/>
</dbReference>
<dbReference type="PANTHER" id="PTHR45762:SF4">
    <property type="entry name" value="INTERLEUKIN ENHANCER-BINDING FACTOR 3"/>
    <property type="match status" value="1"/>
</dbReference>
<gene>
    <name evidence="9" type="primary">ilf3_1</name>
    <name evidence="9" type="ORF">N1851_034603</name>
</gene>
<evidence type="ECO:0000259" key="7">
    <source>
        <dbReference type="PROSITE" id="PS50137"/>
    </source>
</evidence>
<dbReference type="InterPro" id="IPR049401">
    <property type="entry name" value="DZF_dom_N"/>
</dbReference>
<dbReference type="GO" id="GO:0003725">
    <property type="term" value="F:double-stranded RNA binding"/>
    <property type="evidence" value="ECO:0007669"/>
    <property type="project" value="TreeGrafter"/>
</dbReference>
<proteinExistence type="predicted"/>
<comment type="caution">
    <text evidence="9">The sequence shown here is derived from an EMBL/GenBank/DDBJ whole genome shotgun (WGS) entry which is preliminary data.</text>
</comment>
<accession>A0AA47NM62</accession>
<dbReference type="GO" id="GO:0003727">
    <property type="term" value="F:single-stranded RNA binding"/>
    <property type="evidence" value="ECO:0007669"/>
    <property type="project" value="TreeGrafter"/>
</dbReference>
<evidence type="ECO:0000259" key="8">
    <source>
        <dbReference type="PROSITE" id="PS51703"/>
    </source>
</evidence>
<keyword evidence="4" id="KW-0238">DNA-binding</keyword>
<dbReference type="SMART" id="SM00358">
    <property type="entry name" value="DSRM"/>
    <property type="match status" value="2"/>
</dbReference>
<dbReference type="Pfam" id="PF00035">
    <property type="entry name" value="dsrm"/>
    <property type="match status" value="2"/>
</dbReference>
<evidence type="ECO:0000256" key="5">
    <source>
        <dbReference type="PROSITE-ProRule" id="PRU00266"/>
    </source>
</evidence>
<keyword evidence="10" id="KW-1185">Reference proteome</keyword>
<dbReference type="InterPro" id="IPR049402">
    <property type="entry name" value="DZF_dom_C"/>
</dbReference>
<dbReference type="CDD" id="cd19912">
    <property type="entry name" value="DSRM_ILF3_rpt2"/>
    <property type="match status" value="1"/>
</dbReference>
<dbReference type="Proteomes" id="UP001174136">
    <property type="component" value="Unassembled WGS sequence"/>
</dbReference>
<protein>
    <submittedName>
        <fullName evidence="9">Interleukin enhancer-binding factor 3</fullName>
    </submittedName>
</protein>
<dbReference type="InterPro" id="IPR043519">
    <property type="entry name" value="NT_sf"/>
</dbReference>
<dbReference type="GO" id="GO:0005737">
    <property type="term" value="C:cytoplasm"/>
    <property type="evidence" value="ECO:0007669"/>
    <property type="project" value="UniProtKB-SubCell"/>
</dbReference>
<dbReference type="SMART" id="SM00572">
    <property type="entry name" value="DZF"/>
    <property type="match status" value="1"/>
</dbReference>
<dbReference type="Gene3D" id="3.30.160.20">
    <property type="match status" value="2"/>
</dbReference>
<name>A0AA47NM62_MERPO</name>
<dbReference type="Pfam" id="PF20965">
    <property type="entry name" value="DZF_C"/>
    <property type="match status" value="1"/>
</dbReference>
<dbReference type="InterPro" id="IPR014720">
    <property type="entry name" value="dsRBD_dom"/>
</dbReference>
<dbReference type="EMBL" id="JAOPHQ010006643">
    <property type="protein sequence ID" value="KAK0130728.1"/>
    <property type="molecule type" value="Genomic_DNA"/>
</dbReference>
<dbReference type="Gene3D" id="3.30.460.10">
    <property type="entry name" value="Beta Polymerase, domain 2"/>
    <property type="match status" value="1"/>
</dbReference>
<dbReference type="AlphaFoldDB" id="A0AA47NM62"/>
<feature type="domain" description="DRBM" evidence="7">
    <location>
        <begin position="648"/>
        <end position="714"/>
    </location>
</feature>
<keyword evidence="5" id="KW-0694">RNA-binding</keyword>
<dbReference type="Pfam" id="PF07528">
    <property type="entry name" value="DZF_N"/>
    <property type="match status" value="1"/>
</dbReference>
<feature type="region of interest" description="Disordered" evidence="6">
    <location>
        <begin position="871"/>
        <end position="918"/>
    </location>
</feature>
<dbReference type="GO" id="GO:0003677">
    <property type="term" value="F:DNA binding"/>
    <property type="evidence" value="ECO:0007669"/>
    <property type="project" value="UniProtKB-KW"/>
</dbReference>
<feature type="region of interest" description="Disordered" evidence="6">
    <location>
        <begin position="572"/>
        <end position="592"/>
    </location>
</feature>
<dbReference type="Gene3D" id="1.10.1410.40">
    <property type="match status" value="1"/>
</dbReference>
<feature type="domain" description="DZF" evidence="8">
    <location>
        <begin position="72"/>
        <end position="475"/>
    </location>
</feature>
<dbReference type="SUPFAM" id="SSF54768">
    <property type="entry name" value="dsRNA-binding domain-like"/>
    <property type="match status" value="2"/>
</dbReference>
<keyword evidence="2" id="KW-0963">Cytoplasm</keyword>